<organism evidence="2 3">
    <name type="scientific">Mytilus galloprovincialis</name>
    <name type="common">Mediterranean mussel</name>
    <dbReference type="NCBI Taxonomy" id="29158"/>
    <lineage>
        <taxon>Eukaryota</taxon>
        <taxon>Metazoa</taxon>
        <taxon>Spiralia</taxon>
        <taxon>Lophotrochozoa</taxon>
        <taxon>Mollusca</taxon>
        <taxon>Bivalvia</taxon>
        <taxon>Autobranchia</taxon>
        <taxon>Pteriomorphia</taxon>
        <taxon>Mytilida</taxon>
        <taxon>Mytiloidea</taxon>
        <taxon>Mytilidae</taxon>
        <taxon>Mytilinae</taxon>
        <taxon>Mytilus</taxon>
    </lineage>
</organism>
<evidence type="ECO:0000313" key="3">
    <source>
        <dbReference type="Proteomes" id="UP000596742"/>
    </source>
</evidence>
<dbReference type="SUPFAM" id="SSF50630">
    <property type="entry name" value="Acid proteases"/>
    <property type="match status" value="1"/>
</dbReference>
<gene>
    <name evidence="2" type="ORF">MGAL_10B068116</name>
</gene>
<proteinExistence type="predicted"/>
<keyword evidence="3" id="KW-1185">Reference proteome</keyword>
<dbReference type="AlphaFoldDB" id="A0A8B6CC62"/>
<dbReference type="Gene3D" id="2.40.70.10">
    <property type="entry name" value="Acid Proteases"/>
    <property type="match status" value="1"/>
</dbReference>
<dbReference type="InterPro" id="IPR041577">
    <property type="entry name" value="RT_RNaseH_2"/>
</dbReference>
<dbReference type="CDD" id="cd05481">
    <property type="entry name" value="retropepsin_like_LTR_1"/>
    <property type="match status" value="1"/>
</dbReference>
<dbReference type="InterPro" id="IPR021109">
    <property type="entry name" value="Peptidase_aspartic_dom_sf"/>
</dbReference>
<dbReference type="PANTHER" id="PTHR37984">
    <property type="entry name" value="PROTEIN CBG26694"/>
    <property type="match status" value="1"/>
</dbReference>
<dbReference type="OrthoDB" id="5984808at2759"/>
<name>A0A8B6CC62_MYTGA</name>
<dbReference type="Pfam" id="PF17919">
    <property type="entry name" value="RT_RNaseH_2"/>
    <property type="match status" value="1"/>
</dbReference>
<reference evidence="2" key="1">
    <citation type="submission" date="2018-11" db="EMBL/GenBank/DDBJ databases">
        <authorList>
            <person name="Alioto T."/>
            <person name="Alioto T."/>
        </authorList>
    </citation>
    <scope>NUCLEOTIDE SEQUENCE</scope>
</reference>
<dbReference type="Gene3D" id="3.30.70.270">
    <property type="match status" value="1"/>
</dbReference>
<dbReference type="SUPFAM" id="SSF56672">
    <property type="entry name" value="DNA/RNA polymerases"/>
    <property type="match status" value="1"/>
</dbReference>
<dbReference type="Proteomes" id="UP000596742">
    <property type="component" value="Unassembled WGS sequence"/>
</dbReference>
<dbReference type="InterPro" id="IPR043128">
    <property type="entry name" value="Rev_trsase/Diguanyl_cyclase"/>
</dbReference>
<accession>A0A8B6CC62</accession>
<dbReference type="InterPro" id="IPR043502">
    <property type="entry name" value="DNA/RNA_pol_sf"/>
</dbReference>
<feature type="domain" description="Reverse transcriptase/retrotransposon-derived protein RNase H-like" evidence="1">
    <location>
        <begin position="224"/>
        <end position="300"/>
    </location>
</feature>
<comment type="caution">
    <text evidence="2">The sequence shown here is derived from an EMBL/GenBank/DDBJ whole genome shotgun (WGS) entry which is preliminary data.</text>
</comment>
<sequence>MCDYEDSDEYYETIKTVTGAPTKHVYAKMNVKDCPIKFQIDSGASCNVIPLDKLKGLECKIVKSSTVLTTYDKSEIRPLGKTTLKLVNAKNGKSYNEIFIVLKENTRPILGCLPRTYRLGIDETVRPVVHPPRKIPVTLCEKLKIELERLTDKEMITPVTEPTLWEFEPIPKSESHYENAYPDRNVRVKRFVVLVTYLSKFLLNLSNLCKLLRKLTVQNAEWCWLDSLDRVLSEIKKLVCASPVLRYYDPKVELTLQCDASLTGLGASLLQNGQQITFASRALTHVQTRYAKLKRMLASIWPRAISPVYLKCNVERS</sequence>
<evidence type="ECO:0000259" key="1">
    <source>
        <dbReference type="Pfam" id="PF17919"/>
    </source>
</evidence>
<dbReference type="PANTHER" id="PTHR37984:SF8">
    <property type="entry name" value="CCHC-TYPE DOMAIN-CONTAINING PROTEIN"/>
    <property type="match status" value="1"/>
</dbReference>
<protein>
    <recommendedName>
        <fullName evidence="1">Reverse transcriptase/retrotransposon-derived protein RNase H-like domain-containing protein</fullName>
    </recommendedName>
</protein>
<evidence type="ECO:0000313" key="2">
    <source>
        <dbReference type="EMBL" id="VDI02022.1"/>
    </source>
</evidence>
<dbReference type="InterPro" id="IPR050951">
    <property type="entry name" value="Retrovirus_Pol_polyprotein"/>
</dbReference>
<dbReference type="EMBL" id="UYJE01001421">
    <property type="protein sequence ID" value="VDI02022.1"/>
    <property type="molecule type" value="Genomic_DNA"/>
</dbReference>